<evidence type="ECO:0000313" key="1">
    <source>
        <dbReference type="WBParaSite" id="HPLM_0001386401-mRNA-1"/>
    </source>
</evidence>
<name>A0A158QQ25_HAEPC</name>
<proteinExistence type="predicted"/>
<dbReference type="WBParaSite" id="HPLM_0001386401-mRNA-1">
    <property type="protein sequence ID" value="HPLM_0001386401-mRNA-1"/>
    <property type="gene ID" value="HPLM_0001386401"/>
</dbReference>
<dbReference type="AlphaFoldDB" id="A0A158QQ25"/>
<sequence>LSARLDGNFARRVRDRQWPVADDHLQARWYRFGRHKQIEIQTRG</sequence>
<protein>
    <submittedName>
        <fullName evidence="1">IRF tryptophan pentad repeat domain-containing protein</fullName>
    </submittedName>
</protein>
<accession>A0A158QQ25</accession>
<reference evidence="1" key="1">
    <citation type="submission" date="2016-04" db="UniProtKB">
        <authorList>
            <consortium name="WormBaseParasite"/>
        </authorList>
    </citation>
    <scope>IDENTIFICATION</scope>
</reference>
<organism evidence="1">
    <name type="scientific">Haemonchus placei</name>
    <name type="common">Barber's pole worm</name>
    <dbReference type="NCBI Taxonomy" id="6290"/>
    <lineage>
        <taxon>Eukaryota</taxon>
        <taxon>Metazoa</taxon>
        <taxon>Ecdysozoa</taxon>
        <taxon>Nematoda</taxon>
        <taxon>Chromadorea</taxon>
        <taxon>Rhabditida</taxon>
        <taxon>Rhabditina</taxon>
        <taxon>Rhabditomorpha</taxon>
        <taxon>Strongyloidea</taxon>
        <taxon>Trichostrongylidae</taxon>
        <taxon>Haemonchus</taxon>
    </lineage>
</organism>